<dbReference type="PANTHER" id="PTHR30204:SF98">
    <property type="entry name" value="HTH-TYPE TRANSCRIPTIONAL REGULATOR ADHR"/>
    <property type="match status" value="1"/>
</dbReference>
<dbReference type="AlphaFoldDB" id="A0A172ZFI5"/>
<sequence>MENTYTIQQIAAMTGLSTHTLRYYERIGLLHPISRDSIGYRYYIDSDIAWIEFLMRLRQTGMPISEMKQFSELRSQGDHTAGQRRELLEQHRLHIQEQMSRLEQDLSHMEKKIDYYRDLEAEQKEVSPIPSQHQ</sequence>
<dbReference type="STRING" id="1616788.AR543_07755"/>
<proteinExistence type="predicted"/>
<evidence type="ECO:0000256" key="2">
    <source>
        <dbReference type="SAM" id="Coils"/>
    </source>
</evidence>
<dbReference type="Gene3D" id="1.10.1660.10">
    <property type="match status" value="1"/>
</dbReference>
<dbReference type="SUPFAM" id="SSF46955">
    <property type="entry name" value="Putative DNA-binding domain"/>
    <property type="match status" value="1"/>
</dbReference>
<dbReference type="CDD" id="cd01109">
    <property type="entry name" value="HTH_YyaN"/>
    <property type="match status" value="1"/>
</dbReference>
<accession>A0A172ZFI5</accession>
<gene>
    <name evidence="4" type="ORF">AR543_07755</name>
</gene>
<dbReference type="GO" id="GO:0003677">
    <property type="term" value="F:DNA binding"/>
    <property type="evidence" value="ECO:0007669"/>
    <property type="project" value="UniProtKB-KW"/>
</dbReference>
<organism evidence="4 5">
    <name type="scientific">Paenibacillus bovis</name>
    <dbReference type="NCBI Taxonomy" id="1616788"/>
    <lineage>
        <taxon>Bacteria</taxon>
        <taxon>Bacillati</taxon>
        <taxon>Bacillota</taxon>
        <taxon>Bacilli</taxon>
        <taxon>Bacillales</taxon>
        <taxon>Paenibacillaceae</taxon>
        <taxon>Paenibacillus</taxon>
    </lineage>
</organism>
<dbReference type="RefSeq" id="WP_060533283.1">
    <property type="nucleotide sequence ID" value="NZ_CP013023.1"/>
</dbReference>
<evidence type="ECO:0000256" key="1">
    <source>
        <dbReference type="ARBA" id="ARBA00023125"/>
    </source>
</evidence>
<evidence type="ECO:0000313" key="5">
    <source>
        <dbReference type="Proteomes" id="UP000078148"/>
    </source>
</evidence>
<dbReference type="OrthoDB" id="9811174at2"/>
<dbReference type="InterPro" id="IPR047057">
    <property type="entry name" value="MerR_fam"/>
</dbReference>
<dbReference type="PANTHER" id="PTHR30204">
    <property type="entry name" value="REDOX-CYCLING DRUG-SENSING TRANSCRIPTIONAL ACTIVATOR SOXR"/>
    <property type="match status" value="1"/>
</dbReference>
<dbReference type="PROSITE" id="PS50937">
    <property type="entry name" value="HTH_MERR_2"/>
    <property type="match status" value="1"/>
</dbReference>
<keyword evidence="1" id="KW-0238">DNA-binding</keyword>
<reference evidence="4 5" key="2">
    <citation type="journal article" date="2016" name="Int. J. Syst. Evol. Microbiol.">
        <title>Paenibacillus bovis sp. nov., isolated from raw yak (Bos grunniens) milk.</title>
        <authorList>
            <person name="Gao C."/>
            <person name="Han J."/>
            <person name="Liu Z."/>
            <person name="Xu X."/>
            <person name="Hang F."/>
            <person name="Wu Z."/>
        </authorList>
    </citation>
    <scope>NUCLEOTIDE SEQUENCE [LARGE SCALE GENOMIC DNA]</scope>
    <source>
        <strain evidence="4 5">BD3526</strain>
    </source>
</reference>
<dbReference type="PRINTS" id="PR00040">
    <property type="entry name" value="HTHMERR"/>
</dbReference>
<feature type="domain" description="HTH merR-type" evidence="3">
    <location>
        <begin position="4"/>
        <end position="73"/>
    </location>
</feature>
<dbReference type="InterPro" id="IPR000551">
    <property type="entry name" value="MerR-type_HTH_dom"/>
</dbReference>
<reference evidence="5" key="1">
    <citation type="submission" date="2015-10" db="EMBL/GenBank/DDBJ databases">
        <title>Genome of Paenibacillus bovis sp. nov.</title>
        <authorList>
            <person name="Wu Z."/>
            <person name="Gao C."/>
            <person name="Liu Z."/>
            <person name="Zheng H."/>
        </authorList>
    </citation>
    <scope>NUCLEOTIDE SEQUENCE [LARGE SCALE GENOMIC DNA]</scope>
    <source>
        <strain evidence="5">BD3526</strain>
    </source>
</reference>
<dbReference type="GO" id="GO:0003700">
    <property type="term" value="F:DNA-binding transcription factor activity"/>
    <property type="evidence" value="ECO:0007669"/>
    <property type="project" value="InterPro"/>
</dbReference>
<dbReference type="KEGG" id="pbv:AR543_07755"/>
<dbReference type="InterPro" id="IPR009061">
    <property type="entry name" value="DNA-bd_dom_put_sf"/>
</dbReference>
<dbReference type="Proteomes" id="UP000078148">
    <property type="component" value="Chromosome"/>
</dbReference>
<evidence type="ECO:0000313" key="4">
    <source>
        <dbReference type="EMBL" id="ANF95910.1"/>
    </source>
</evidence>
<keyword evidence="2" id="KW-0175">Coiled coil</keyword>
<keyword evidence="5" id="KW-1185">Reference proteome</keyword>
<name>A0A172ZFI5_9BACL</name>
<dbReference type="Pfam" id="PF13411">
    <property type="entry name" value="MerR_1"/>
    <property type="match status" value="1"/>
</dbReference>
<feature type="coiled-coil region" evidence="2">
    <location>
        <begin position="85"/>
        <end position="119"/>
    </location>
</feature>
<evidence type="ECO:0000259" key="3">
    <source>
        <dbReference type="PROSITE" id="PS50937"/>
    </source>
</evidence>
<protein>
    <submittedName>
        <fullName evidence="4">MerR family transcriptional regulator</fullName>
    </submittedName>
</protein>
<dbReference type="SMART" id="SM00422">
    <property type="entry name" value="HTH_MERR"/>
    <property type="match status" value="1"/>
</dbReference>
<dbReference type="EMBL" id="CP013023">
    <property type="protein sequence ID" value="ANF95910.1"/>
    <property type="molecule type" value="Genomic_DNA"/>
</dbReference>